<dbReference type="OrthoDB" id="419189at2759"/>
<reference evidence="2" key="1">
    <citation type="submission" date="2017-11" db="EMBL/GenBank/DDBJ databases">
        <authorList>
            <person name="Lima N.C."/>
            <person name="Parody-Merino A.M."/>
            <person name="Battley P.F."/>
            <person name="Fidler A.E."/>
            <person name="Prosdocimi F."/>
        </authorList>
    </citation>
    <scope>NUCLEOTIDE SEQUENCE [LARGE SCALE GENOMIC DNA]</scope>
</reference>
<reference evidence="2" key="2">
    <citation type="submission" date="2017-12" db="EMBL/GenBank/DDBJ databases">
        <title>Genome sequence of the Bar-tailed Godwit (Limosa lapponica baueri).</title>
        <authorList>
            <person name="Lima N.C.B."/>
            <person name="Parody-Merino A.M."/>
            <person name="Battley P.F."/>
            <person name="Fidler A.E."/>
            <person name="Prosdocimi F."/>
        </authorList>
    </citation>
    <scope>NUCLEOTIDE SEQUENCE [LARGE SCALE GENOMIC DNA]</scope>
</reference>
<organism evidence="1 2">
    <name type="scientific">Limosa lapponica baueri</name>
    <dbReference type="NCBI Taxonomy" id="1758121"/>
    <lineage>
        <taxon>Eukaryota</taxon>
        <taxon>Metazoa</taxon>
        <taxon>Chordata</taxon>
        <taxon>Craniata</taxon>
        <taxon>Vertebrata</taxon>
        <taxon>Euteleostomi</taxon>
        <taxon>Archelosauria</taxon>
        <taxon>Archosauria</taxon>
        <taxon>Dinosauria</taxon>
        <taxon>Saurischia</taxon>
        <taxon>Theropoda</taxon>
        <taxon>Coelurosauria</taxon>
        <taxon>Aves</taxon>
        <taxon>Neognathae</taxon>
        <taxon>Neoaves</taxon>
        <taxon>Charadriiformes</taxon>
        <taxon>Scolopacidae</taxon>
        <taxon>Limosa</taxon>
    </lineage>
</organism>
<sequence length="173" mass="20228">MRFNRVKCRILHLGHNNPMQHYRLGAEWLESCLAEKDLGLLVDCPLNMSLQCAQVAKKVSSILTCIRNSMFWAPYHKKDVEVLEWFQRRATKLVRGLENKSYEERLRELGLFSLEKSRLKGDLIAVSNYLKGVVENVEQLSMSMSQRFIADIPRMPIFAKQTVSTIYQFYERP</sequence>
<proteinExistence type="predicted"/>
<name>A0A2I0U9A4_LIMLA</name>
<evidence type="ECO:0000313" key="2">
    <source>
        <dbReference type="Proteomes" id="UP000233556"/>
    </source>
</evidence>
<dbReference type="EMBL" id="KZ505973">
    <property type="protein sequence ID" value="PKU42635.1"/>
    <property type="molecule type" value="Genomic_DNA"/>
</dbReference>
<keyword evidence="2" id="KW-1185">Reference proteome</keyword>
<dbReference type="PANTHER" id="PTHR33332">
    <property type="entry name" value="REVERSE TRANSCRIPTASE DOMAIN-CONTAINING PROTEIN"/>
    <property type="match status" value="1"/>
</dbReference>
<protein>
    <recommendedName>
        <fullName evidence="3">Rna-directed dna polymerase from mobile element jockey-like</fullName>
    </recommendedName>
</protein>
<gene>
    <name evidence="1" type="ORF">llap_7052</name>
</gene>
<evidence type="ECO:0008006" key="3">
    <source>
        <dbReference type="Google" id="ProtNLM"/>
    </source>
</evidence>
<dbReference type="AlphaFoldDB" id="A0A2I0U9A4"/>
<dbReference type="Proteomes" id="UP000233556">
    <property type="component" value="Unassembled WGS sequence"/>
</dbReference>
<accession>A0A2I0U9A4</accession>
<evidence type="ECO:0000313" key="1">
    <source>
        <dbReference type="EMBL" id="PKU42635.1"/>
    </source>
</evidence>